<dbReference type="SUPFAM" id="SSF49562">
    <property type="entry name" value="C2 domain (Calcium/lipid-binding domain, CaLB)"/>
    <property type="match status" value="2"/>
</dbReference>
<reference evidence="2" key="1">
    <citation type="journal article" date="2023" name="G3 (Bethesda)">
        <title>Whole genome assemblies of Zophobas morio and Tenebrio molitor.</title>
        <authorList>
            <person name="Kaur S."/>
            <person name="Stinson S.A."/>
            <person name="diCenzo G.C."/>
        </authorList>
    </citation>
    <scope>NUCLEOTIDE SEQUENCE</scope>
    <source>
        <strain evidence="2">QUZm001</strain>
    </source>
</reference>
<dbReference type="InterPro" id="IPR000008">
    <property type="entry name" value="C2_dom"/>
</dbReference>
<evidence type="ECO:0000313" key="2">
    <source>
        <dbReference type="EMBL" id="KAJ3656258.1"/>
    </source>
</evidence>
<sequence length="1036" mass="116783">MSCFNCYNSRKIDAQLVDKILDRGQRLRSAMVQAILNNDPFNQDVIYQESKSVRLEDLPKDSNEKIRAFLQGDAMSREDEIVTLETLRSMSAADLCRVTDRTYGSEEPCDCLTCVEYQEKDLKCDLKRESNEITQKIQERYKSEVSSHLKFVDSVKISVNSVFLNQAGDKKVADSLIKEKAAGVGQTFFLEYQIPEVLVKNHQKVKTKVDSGLDSANVVRLCSRRTHGQAVNFKQVSVHDINLTKVKLEDAVITFRLSFRNFKQKQPVSLGVAKFSFSSFEVSKNFVCNQELTIRLSDKAPITVGGLKVSIQLGCGRLYFGKEFLDAVTTNKENSIVLGSDDLSSTESDFIEKLDFYTTNNNNNEKTAVQKNTQKPKFEHFVPKLKLVPSKTELAQSNRQPHRNQFISKSEQFISKPQPVYPKPQIISKPEPVLHVVEPVPDTLRPQKPVLFGFVYVSEAQFSREALNSYVTCQMFASDDVCTSKLVAFDSNPIYNFSQQFPLVCEDELLLTLRENFMVVEFFEKGQKDFLIGLSKLPLHQFYLAYRNPIIVRYLSERKLPVVGTDGWETVYNPNDGEVVGQAQFLVALGTKEQIDNLETERGFKTNTVKAKVTLVPKTVDVATQSIMEPKKDIESFLEQMVAQKNRTVESGTNTGPEIRSTSDLLDSLQKALSSETPKDKDSFRAQVVINSALHLPSRRKCKSKRSKGRNAKHEDILPSTYVTFEDHTGDLKITPIVPKSTTPKWEFKCDVTLPVEYLTDNQKFLVFKVWRKSTNTTMTPNMQADHVIGFAAVDLTVLAAGLPSVQGWFNINDLTKKCNGQINIHVTPSENVLKYHCPKTPEESSAPVQPPEPPFEPGELLGRALKRKFTELDEITQRLRLRLSKVTNDESDTSNDDVADEFERDINTLCIEDDFDMLDFEKEGHGFNLEDDKEVGLLQTDHYMTESKQKLDQMLEKLSLMSGEASSRYVSGCSEGRLDTEALLTELDCGSRPNLHSSASFSREMAQKFGCLMTSAVAEGRSEGEGSVSDTKSSD</sequence>
<dbReference type="SMART" id="SM00239">
    <property type="entry name" value="C2"/>
    <property type="match status" value="2"/>
</dbReference>
<dbReference type="InterPro" id="IPR035892">
    <property type="entry name" value="C2_domain_sf"/>
</dbReference>
<accession>A0AA38MHF2</accession>
<dbReference type="GO" id="GO:0061511">
    <property type="term" value="P:centriole elongation"/>
    <property type="evidence" value="ECO:0007669"/>
    <property type="project" value="TreeGrafter"/>
</dbReference>
<comment type="caution">
    <text evidence="2">The sequence shown here is derived from an EMBL/GenBank/DDBJ whole genome shotgun (WGS) entry which is preliminary data.</text>
</comment>
<dbReference type="GO" id="GO:0034451">
    <property type="term" value="C:centriolar satellite"/>
    <property type="evidence" value="ECO:0007669"/>
    <property type="project" value="TreeGrafter"/>
</dbReference>
<dbReference type="PROSITE" id="PS50004">
    <property type="entry name" value="C2"/>
    <property type="match status" value="1"/>
</dbReference>
<dbReference type="GO" id="GO:0071539">
    <property type="term" value="P:protein localization to centrosome"/>
    <property type="evidence" value="ECO:0007669"/>
    <property type="project" value="TreeGrafter"/>
</dbReference>
<gene>
    <name evidence="2" type="ORF">Zmor_015347</name>
</gene>
<dbReference type="GO" id="GO:0005814">
    <property type="term" value="C:centriole"/>
    <property type="evidence" value="ECO:0007669"/>
    <property type="project" value="TreeGrafter"/>
</dbReference>
<dbReference type="Gene3D" id="2.60.40.150">
    <property type="entry name" value="C2 domain"/>
    <property type="match status" value="2"/>
</dbReference>
<protein>
    <recommendedName>
        <fullName evidence="1">C2 domain-containing protein</fullName>
    </recommendedName>
</protein>
<keyword evidence="3" id="KW-1185">Reference proteome</keyword>
<name>A0AA38MHF2_9CUCU</name>
<dbReference type="Proteomes" id="UP001168821">
    <property type="component" value="Unassembled WGS sequence"/>
</dbReference>
<dbReference type="PANTHER" id="PTHR21254:SF1">
    <property type="entry name" value="C2 DOMAIN-CONTAINING PROTEIN 3"/>
    <property type="match status" value="1"/>
</dbReference>
<dbReference type="Pfam" id="PF00168">
    <property type="entry name" value="C2"/>
    <property type="match status" value="1"/>
</dbReference>
<proteinExistence type="predicted"/>
<feature type="domain" description="C2" evidence="1">
    <location>
        <begin position="667"/>
        <end position="810"/>
    </location>
</feature>
<dbReference type="CDD" id="cd00030">
    <property type="entry name" value="C2"/>
    <property type="match status" value="1"/>
</dbReference>
<evidence type="ECO:0000259" key="1">
    <source>
        <dbReference type="PROSITE" id="PS50004"/>
    </source>
</evidence>
<dbReference type="AlphaFoldDB" id="A0AA38MHF2"/>
<organism evidence="2 3">
    <name type="scientific">Zophobas morio</name>
    <dbReference type="NCBI Taxonomy" id="2755281"/>
    <lineage>
        <taxon>Eukaryota</taxon>
        <taxon>Metazoa</taxon>
        <taxon>Ecdysozoa</taxon>
        <taxon>Arthropoda</taxon>
        <taxon>Hexapoda</taxon>
        <taxon>Insecta</taxon>
        <taxon>Pterygota</taxon>
        <taxon>Neoptera</taxon>
        <taxon>Endopterygota</taxon>
        <taxon>Coleoptera</taxon>
        <taxon>Polyphaga</taxon>
        <taxon>Cucujiformia</taxon>
        <taxon>Tenebrionidae</taxon>
        <taxon>Zophobas</taxon>
    </lineage>
</organism>
<dbReference type="PANTHER" id="PTHR21254">
    <property type="entry name" value="C2 DOMAIN-CONTAINING PROTEIN 3"/>
    <property type="match status" value="1"/>
</dbReference>
<dbReference type="GO" id="GO:0060271">
    <property type="term" value="P:cilium assembly"/>
    <property type="evidence" value="ECO:0007669"/>
    <property type="project" value="TreeGrafter"/>
</dbReference>
<dbReference type="EMBL" id="JALNTZ010000004">
    <property type="protein sequence ID" value="KAJ3656258.1"/>
    <property type="molecule type" value="Genomic_DNA"/>
</dbReference>
<evidence type="ECO:0000313" key="3">
    <source>
        <dbReference type="Proteomes" id="UP001168821"/>
    </source>
</evidence>